<feature type="non-terminal residue" evidence="1">
    <location>
        <position position="60"/>
    </location>
</feature>
<protein>
    <submittedName>
        <fullName evidence="1">Uncharacterized protein</fullName>
    </submittedName>
</protein>
<name>A0A382IY18_9ZZZZ</name>
<dbReference type="AlphaFoldDB" id="A0A382IY18"/>
<accession>A0A382IY18</accession>
<evidence type="ECO:0000313" key="1">
    <source>
        <dbReference type="EMBL" id="SVC03431.1"/>
    </source>
</evidence>
<gene>
    <name evidence="1" type="ORF">METZ01_LOCUS256285</name>
</gene>
<sequence>MREVFRFGAAIRCFKAKHGADPAHTEGLIFSAGARSQHVSFFCHDYHRLTNRSGRVGRSP</sequence>
<reference evidence="1" key="1">
    <citation type="submission" date="2018-05" db="EMBL/GenBank/DDBJ databases">
        <authorList>
            <person name="Lanie J.A."/>
            <person name="Ng W.-L."/>
            <person name="Kazmierczak K.M."/>
            <person name="Andrzejewski T.M."/>
            <person name="Davidsen T.M."/>
            <person name="Wayne K.J."/>
            <person name="Tettelin H."/>
            <person name="Glass J.I."/>
            <person name="Rusch D."/>
            <person name="Podicherti R."/>
            <person name="Tsui H.-C.T."/>
            <person name="Winkler M.E."/>
        </authorList>
    </citation>
    <scope>NUCLEOTIDE SEQUENCE</scope>
</reference>
<dbReference type="EMBL" id="UINC01069786">
    <property type="protein sequence ID" value="SVC03431.1"/>
    <property type="molecule type" value="Genomic_DNA"/>
</dbReference>
<organism evidence="1">
    <name type="scientific">marine metagenome</name>
    <dbReference type="NCBI Taxonomy" id="408172"/>
    <lineage>
        <taxon>unclassified sequences</taxon>
        <taxon>metagenomes</taxon>
        <taxon>ecological metagenomes</taxon>
    </lineage>
</organism>
<proteinExistence type="predicted"/>